<protein>
    <submittedName>
        <fullName evidence="3">Phage Mu protein F like protein</fullName>
    </submittedName>
</protein>
<evidence type="ECO:0000313" key="4">
    <source>
        <dbReference type="Proteomes" id="UP000199355"/>
    </source>
</evidence>
<keyword evidence="4" id="KW-1185">Reference proteome</keyword>
<keyword evidence="1" id="KW-0175">Coiled coil</keyword>
<dbReference type="Pfam" id="PF04233">
    <property type="entry name" value="Phage_Mu_F"/>
    <property type="match status" value="1"/>
</dbReference>
<dbReference type="RefSeq" id="WP_092153962.1">
    <property type="nucleotide sequence ID" value="NZ_FNBX01000010.1"/>
</dbReference>
<feature type="domain" description="Phage head morphogenesis" evidence="2">
    <location>
        <begin position="161"/>
        <end position="262"/>
    </location>
</feature>
<proteinExistence type="predicted"/>
<dbReference type="EMBL" id="FNBX01000010">
    <property type="protein sequence ID" value="SDF69337.1"/>
    <property type="molecule type" value="Genomic_DNA"/>
</dbReference>
<feature type="coiled-coil region" evidence="1">
    <location>
        <begin position="9"/>
        <end position="51"/>
    </location>
</feature>
<sequence length="362" mass="40165">MPKPQEQLYDDILKQAHRVEARANALSDELVRTLENVRFKLLAKLAELQEKRLTSDSWDAQPLTRRRAYLEAQREAVDELIDEVYAGMGSQVEDAAADTMAYAASAQETSLKTLFGIGGGATNVTVGMVTAWAASHTVDGLLLSEWLKTLGRGTADRIVAAGREALIMGYGTRKTATLLRAQGVEGSIAGLNNLARTFLMSASNYARDTAAERLVGDMLKGWQYVATLDGRTCPVCGADDNRFFPVDKPRPNLPRHFSCRCLYVPVVNEADAAAPVERPAVKHEERTVHHRDGSTSTKFKVSAVEHTTENYSQWLKRQLKEDPAFVRSILGKTRFELFQAGEIDLRKMVVDGRIKRLSELQK</sequence>
<accession>A0A1G7N626</accession>
<reference evidence="4" key="1">
    <citation type="submission" date="2016-10" db="EMBL/GenBank/DDBJ databases">
        <authorList>
            <person name="Varghese N."/>
            <person name="Submissions S."/>
        </authorList>
    </citation>
    <scope>NUCLEOTIDE SEQUENCE [LARGE SCALE GENOMIC DNA]</scope>
    <source>
        <strain evidence="4">KHC7</strain>
    </source>
</reference>
<dbReference type="InterPro" id="IPR006528">
    <property type="entry name" value="Phage_head_morphogenesis_dom"/>
</dbReference>
<evidence type="ECO:0000259" key="2">
    <source>
        <dbReference type="Pfam" id="PF04233"/>
    </source>
</evidence>
<evidence type="ECO:0000256" key="1">
    <source>
        <dbReference type="SAM" id="Coils"/>
    </source>
</evidence>
<name>A0A1G7N626_9BACT</name>
<gene>
    <name evidence="3" type="ORF">SAMN05192586_110107</name>
</gene>
<evidence type="ECO:0000313" key="3">
    <source>
        <dbReference type="EMBL" id="SDF69337.1"/>
    </source>
</evidence>
<dbReference type="Proteomes" id="UP000199355">
    <property type="component" value="Unassembled WGS sequence"/>
</dbReference>
<dbReference type="OrthoDB" id="2110325at2"/>
<dbReference type="AlphaFoldDB" id="A0A1G7N626"/>
<organism evidence="3 4">
    <name type="scientific">Desulfovibrio legallii</name>
    <dbReference type="NCBI Taxonomy" id="571438"/>
    <lineage>
        <taxon>Bacteria</taxon>
        <taxon>Pseudomonadati</taxon>
        <taxon>Thermodesulfobacteriota</taxon>
        <taxon>Desulfovibrionia</taxon>
        <taxon>Desulfovibrionales</taxon>
        <taxon>Desulfovibrionaceae</taxon>
        <taxon>Desulfovibrio</taxon>
    </lineage>
</organism>
<dbReference type="STRING" id="571438.SAMN05192586_110107"/>